<sequence length="1014" mass="109142">MVNNNGKRLRELSIRWIVRNGVTGGACALAMIGNAFAQSSEQTAIEIESGNLAQSLTALGRQTRTELVFDPTVIADRKAPSLRGSMTADQALEYLLSGTGLRHERTSSDVVLVLASAQQSPTRQSVPAAAPAQSDWSHDDGSEDGSDDGQESASANEAVLEQITVVGIRKSIADAIEVKRDATRIMDTISAEDIGKLPDQNVAETLSRIPGVQVTRVEGEGKSITVRGLGLNKLLLNGKSFIGSARNGDPNLADVSPELLAGVDVIKAPSADLVEGWLGAVINLRTKRPLDLDDSVVSGRLQSSYADRAEEWGQKASAFVAHTFADRKFGVLLSGSYSDSSGASDLYQSGGWTQVNNVDVTGDGVNDTFFRPLRLMSWSNTYEDERYSVNASAQWRPIDDLTFTLEGVKSRRETDRVRAVQQVILNNNITNGVIDASGTLVSGDFSGVTLRPLLYGGDSYSENEYLSANANWSRDRWTVNFNASMSEGEGAGLGGDGGNNNSGNDNVLVTRQLAGNNVNVGYNAAGSDVSPNYGIDANFDIFDPSQYEVYSTFDVDYVAENKGHDADFDVEFQLDGFFTSVKFGARTETIEVFGGNPQSTYPSFASHDPTPGSPLLASEVPGLSYTGTRSGLFPGESGSYPRQVLTGTVNFDTIRNALGATPISFDSTGAKATINQVEQTTDAFFAMVRFGTDVFGIPMSGDLGVRQVNVDRESLGYTIVGNQAIRARAGKSFSDTLPNLNLIFDLRDDVRLRFAAAKVVARPDLTSTGVGLSLQPVSMTGSSGNPDLDPFRATQFDTTVEWYFAPASLLAAGVFYKDVSAFTTYSEQIEEHPEAPNNTLTGPAAYTYVIGRPTNGKDGKVQGIELNYQQALSMLPRPFDGFGYAVTYTYADSETPDIDELTGRNNPLNNSSEHSANAVVYYEKGPFSGRVAYNYRSEYMTNGGSIASGGANWADARGQVDASASYRINDNFQVTVEGVNLTRAINSFYRTNPGRLYSSYLDDRRIYLGVAATF</sequence>
<dbReference type="EMBL" id="JAEVLS010000004">
    <property type="protein sequence ID" value="MBM0106975.1"/>
    <property type="molecule type" value="Genomic_DNA"/>
</dbReference>
<dbReference type="InterPro" id="IPR000531">
    <property type="entry name" value="Beta-barrel_TonB"/>
</dbReference>
<dbReference type="InterPro" id="IPR012910">
    <property type="entry name" value="Plug_dom"/>
</dbReference>
<proteinExistence type="inferred from homology"/>
<organism evidence="14 15">
    <name type="scientific">Steroidobacter gossypii</name>
    <dbReference type="NCBI Taxonomy" id="2805490"/>
    <lineage>
        <taxon>Bacteria</taxon>
        <taxon>Pseudomonadati</taxon>
        <taxon>Pseudomonadota</taxon>
        <taxon>Gammaproteobacteria</taxon>
        <taxon>Steroidobacterales</taxon>
        <taxon>Steroidobacteraceae</taxon>
        <taxon>Steroidobacter</taxon>
    </lineage>
</organism>
<dbReference type="InterPro" id="IPR036942">
    <property type="entry name" value="Beta-barrel_TonB_sf"/>
</dbReference>
<evidence type="ECO:0000256" key="7">
    <source>
        <dbReference type="ARBA" id="ARBA00023077"/>
    </source>
</evidence>
<dbReference type="InterPro" id="IPR011662">
    <property type="entry name" value="Secretin/TonB_short_N"/>
</dbReference>
<dbReference type="Gene3D" id="2.40.170.20">
    <property type="entry name" value="TonB-dependent receptor, beta-barrel domain"/>
    <property type="match status" value="1"/>
</dbReference>
<keyword evidence="9 10" id="KW-0998">Cell outer membrane</keyword>
<keyword evidence="8 10" id="KW-0472">Membrane</keyword>
<protein>
    <submittedName>
        <fullName evidence="14">TonB-dependent receptor</fullName>
    </submittedName>
</protein>
<keyword evidence="7 11" id="KW-0798">TonB box</keyword>
<dbReference type="Gene3D" id="2.170.130.10">
    <property type="entry name" value="TonB-dependent receptor, plug domain"/>
    <property type="match status" value="1"/>
</dbReference>
<evidence type="ECO:0000256" key="6">
    <source>
        <dbReference type="ARBA" id="ARBA00023004"/>
    </source>
</evidence>
<evidence type="ECO:0000256" key="9">
    <source>
        <dbReference type="ARBA" id="ARBA00023237"/>
    </source>
</evidence>
<evidence type="ECO:0000256" key="2">
    <source>
        <dbReference type="ARBA" id="ARBA00022448"/>
    </source>
</evidence>
<evidence type="ECO:0000256" key="4">
    <source>
        <dbReference type="ARBA" id="ARBA00022496"/>
    </source>
</evidence>
<gene>
    <name evidence="14" type="ORF">JM946_19740</name>
</gene>
<keyword evidence="15" id="KW-1185">Reference proteome</keyword>
<comment type="similarity">
    <text evidence="10 11">Belongs to the TonB-dependent receptor family.</text>
</comment>
<dbReference type="SUPFAM" id="SSF56935">
    <property type="entry name" value="Porins"/>
    <property type="match status" value="1"/>
</dbReference>
<comment type="subcellular location">
    <subcellularLocation>
        <location evidence="1 10">Cell outer membrane</location>
        <topology evidence="1 10">Multi-pass membrane protein</topology>
    </subcellularLocation>
</comment>
<dbReference type="Pfam" id="PF07715">
    <property type="entry name" value="Plug"/>
    <property type="match status" value="1"/>
</dbReference>
<evidence type="ECO:0000313" key="15">
    <source>
        <dbReference type="Proteomes" id="UP000661077"/>
    </source>
</evidence>
<dbReference type="PROSITE" id="PS52016">
    <property type="entry name" value="TONB_DEPENDENT_REC_3"/>
    <property type="match status" value="1"/>
</dbReference>
<dbReference type="InterPro" id="IPR037066">
    <property type="entry name" value="Plug_dom_sf"/>
</dbReference>
<evidence type="ECO:0000256" key="10">
    <source>
        <dbReference type="PROSITE-ProRule" id="PRU01360"/>
    </source>
</evidence>
<feature type="region of interest" description="Disordered" evidence="12">
    <location>
        <begin position="121"/>
        <end position="155"/>
    </location>
</feature>
<evidence type="ECO:0000256" key="8">
    <source>
        <dbReference type="ARBA" id="ARBA00023136"/>
    </source>
</evidence>
<feature type="compositionally biased region" description="Acidic residues" evidence="12">
    <location>
        <begin position="141"/>
        <end position="150"/>
    </location>
</feature>
<evidence type="ECO:0000256" key="1">
    <source>
        <dbReference type="ARBA" id="ARBA00004571"/>
    </source>
</evidence>
<keyword evidence="4" id="KW-0406">Ion transport</keyword>
<evidence type="ECO:0000259" key="13">
    <source>
        <dbReference type="SMART" id="SM00965"/>
    </source>
</evidence>
<keyword evidence="6" id="KW-0408">Iron</keyword>
<dbReference type="InterPro" id="IPR010104">
    <property type="entry name" value="TonB_rcpt_bac"/>
</dbReference>
<evidence type="ECO:0000256" key="5">
    <source>
        <dbReference type="ARBA" id="ARBA00022692"/>
    </source>
</evidence>
<keyword evidence="2 10" id="KW-0813">Transport</keyword>
<dbReference type="Gene3D" id="3.55.50.30">
    <property type="match status" value="1"/>
</dbReference>
<dbReference type="Pfam" id="PF00593">
    <property type="entry name" value="TonB_dep_Rec_b-barrel"/>
    <property type="match status" value="1"/>
</dbReference>
<accession>A0ABS1X173</accession>
<evidence type="ECO:0000313" key="14">
    <source>
        <dbReference type="EMBL" id="MBM0106975.1"/>
    </source>
</evidence>
<evidence type="ECO:0000256" key="11">
    <source>
        <dbReference type="RuleBase" id="RU003357"/>
    </source>
</evidence>
<evidence type="ECO:0000256" key="3">
    <source>
        <dbReference type="ARBA" id="ARBA00022452"/>
    </source>
</evidence>
<reference evidence="14 15" key="1">
    <citation type="journal article" date="2021" name="Int. J. Syst. Evol. Microbiol.">
        <title>Steroidobacter gossypii sp. nov., isolated from soil of cotton cropping field.</title>
        <authorList>
            <person name="Huang R."/>
            <person name="Yang S."/>
            <person name="Zhen C."/>
            <person name="Liu W."/>
        </authorList>
    </citation>
    <scope>NUCLEOTIDE SEQUENCE [LARGE SCALE GENOMIC DNA]</scope>
    <source>
        <strain evidence="14 15">S1-65</strain>
    </source>
</reference>
<dbReference type="NCBIfam" id="TIGR01782">
    <property type="entry name" value="TonB-Xanth-Caul"/>
    <property type="match status" value="1"/>
</dbReference>
<keyword evidence="4" id="KW-0410">Iron transport</keyword>
<keyword evidence="5 10" id="KW-0812">Transmembrane</keyword>
<dbReference type="Proteomes" id="UP000661077">
    <property type="component" value="Unassembled WGS sequence"/>
</dbReference>
<keyword evidence="14" id="KW-0675">Receptor</keyword>
<dbReference type="PANTHER" id="PTHR40980:SF3">
    <property type="entry name" value="TONB-DEPENDENT RECEPTOR-LIKE BETA-BARREL DOMAIN-CONTAINING PROTEIN"/>
    <property type="match status" value="1"/>
</dbReference>
<dbReference type="SMART" id="SM00965">
    <property type="entry name" value="STN"/>
    <property type="match status" value="1"/>
</dbReference>
<evidence type="ECO:0000256" key="12">
    <source>
        <dbReference type="SAM" id="MobiDB-lite"/>
    </source>
</evidence>
<dbReference type="PANTHER" id="PTHR40980">
    <property type="entry name" value="PLUG DOMAIN-CONTAINING PROTEIN"/>
    <property type="match status" value="1"/>
</dbReference>
<name>A0ABS1X173_9GAMM</name>
<dbReference type="InterPro" id="IPR039426">
    <property type="entry name" value="TonB-dep_rcpt-like"/>
</dbReference>
<keyword evidence="3 10" id="KW-1134">Transmembrane beta strand</keyword>
<comment type="caution">
    <text evidence="14">The sequence shown here is derived from an EMBL/GenBank/DDBJ whole genome shotgun (WGS) entry which is preliminary data.</text>
</comment>
<feature type="domain" description="Secretin/TonB short N-terminal" evidence="13">
    <location>
        <begin position="65"/>
        <end position="117"/>
    </location>
</feature>
<dbReference type="Pfam" id="PF07660">
    <property type="entry name" value="STN"/>
    <property type="match status" value="1"/>
</dbReference>